<accession>A0A7X0NFK4</accession>
<dbReference type="Pfam" id="PF07075">
    <property type="entry name" value="NamZ_N"/>
    <property type="match status" value="1"/>
</dbReference>
<evidence type="ECO:0000256" key="1">
    <source>
        <dbReference type="SAM" id="SignalP"/>
    </source>
</evidence>
<dbReference type="GO" id="GO:0033922">
    <property type="term" value="F:peptidoglycan beta-N-acetylmuramidase activity"/>
    <property type="evidence" value="ECO:0007669"/>
    <property type="project" value="InterPro"/>
</dbReference>
<name>A0A7X0NFK4_9GAMM</name>
<dbReference type="Pfam" id="PF20732">
    <property type="entry name" value="NamZ_C"/>
    <property type="match status" value="1"/>
</dbReference>
<protein>
    <submittedName>
        <fullName evidence="4">Uncharacterized protein YbbC (DUF1343 family)</fullName>
    </submittedName>
</protein>
<feature type="chain" id="PRO_5030978457" evidence="1">
    <location>
        <begin position="24"/>
        <end position="387"/>
    </location>
</feature>
<organism evidence="4 5">
    <name type="scientific">Thalassotalea piscium</name>
    <dbReference type="NCBI Taxonomy" id="1230533"/>
    <lineage>
        <taxon>Bacteria</taxon>
        <taxon>Pseudomonadati</taxon>
        <taxon>Pseudomonadota</taxon>
        <taxon>Gammaproteobacteria</taxon>
        <taxon>Alteromonadales</taxon>
        <taxon>Colwelliaceae</taxon>
        <taxon>Thalassotalea</taxon>
    </lineage>
</organism>
<dbReference type="PIRSF" id="PIRSF016719">
    <property type="entry name" value="UCP016719"/>
    <property type="match status" value="1"/>
</dbReference>
<dbReference type="InterPro" id="IPR048503">
    <property type="entry name" value="NamZ_C"/>
</dbReference>
<dbReference type="AlphaFoldDB" id="A0A7X0NFK4"/>
<evidence type="ECO:0000259" key="3">
    <source>
        <dbReference type="Pfam" id="PF20732"/>
    </source>
</evidence>
<feature type="domain" description="Peptidoglycan beta-N-acetylmuramidase NamZ C-terminal" evidence="3">
    <location>
        <begin position="248"/>
        <end position="386"/>
    </location>
</feature>
<evidence type="ECO:0000313" key="5">
    <source>
        <dbReference type="Proteomes" id="UP000537141"/>
    </source>
</evidence>
<gene>
    <name evidence="4" type="ORF">HNQ55_000912</name>
</gene>
<keyword evidence="5" id="KW-1185">Reference proteome</keyword>
<proteinExistence type="predicted"/>
<dbReference type="Gene3D" id="3.40.50.12170">
    <property type="entry name" value="Uncharacterised protein PF07075, DUF1343"/>
    <property type="match status" value="1"/>
</dbReference>
<dbReference type="RefSeq" id="WP_184423060.1">
    <property type="nucleotide sequence ID" value="NZ_AP027362.1"/>
</dbReference>
<feature type="domain" description="Peptidoglycan beta-N-acetylmuramidase NamZ N-terminal" evidence="2">
    <location>
        <begin position="45"/>
        <end position="243"/>
    </location>
</feature>
<keyword evidence="1" id="KW-0732">Signal</keyword>
<dbReference type="EMBL" id="JACHHU010000005">
    <property type="protein sequence ID" value="MBB6542423.1"/>
    <property type="molecule type" value="Genomic_DNA"/>
</dbReference>
<comment type="caution">
    <text evidence="4">The sequence shown here is derived from an EMBL/GenBank/DDBJ whole genome shotgun (WGS) entry which is preliminary data.</text>
</comment>
<reference evidence="4 5" key="1">
    <citation type="submission" date="2020-08" db="EMBL/GenBank/DDBJ databases">
        <title>Genomic Encyclopedia of Type Strains, Phase IV (KMG-IV): sequencing the most valuable type-strain genomes for metagenomic binning, comparative biology and taxonomic classification.</title>
        <authorList>
            <person name="Goeker M."/>
        </authorList>
    </citation>
    <scope>NUCLEOTIDE SEQUENCE [LARGE SCALE GENOMIC DNA]</scope>
    <source>
        <strain evidence="4 5">DSM 26287</strain>
    </source>
</reference>
<dbReference type="InterPro" id="IPR048502">
    <property type="entry name" value="NamZ_N"/>
</dbReference>
<dbReference type="Proteomes" id="UP000537141">
    <property type="component" value="Unassembled WGS sequence"/>
</dbReference>
<dbReference type="PANTHER" id="PTHR42915:SF1">
    <property type="entry name" value="PEPTIDOGLYCAN BETA-N-ACETYLMURAMIDASE NAMZ"/>
    <property type="match status" value="1"/>
</dbReference>
<evidence type="ECO:0000313" key="4">
    <source>
        <dbReference type="EMBL" id="MBB6542423.1"/>
    </source>
</evidence>
<dbReference type="Gene3D" id="3.90.1150.140">
    <property type="match status" value="1"/>
</dbReference>
<dbReference type="InterPro" id="IPR008302">
    <property type="entry name" value="NamZ"/>
</dbReference>
<feature type="signal peptide" evidence="1">
    <location>
        <begin position="1"/>
        <end position="23"/>
    </location>
</feature>
<evidence type="ECO:0000259" key="2">
    <source>
        <dbReference type="Pfam" id="PF07075"/>
    </source>
</evidence>
<dbReference type="PANTHER" id="PTHR42915">
    <property type="entry name" value="HYPOTHETICAL 460 KDA PROTEIN IN FEUA-SIGW INTERGENIC REGION [PRECURSOR]"/>
    <property type="match status" value="1"/>
</dbReference>
<sequence length="387" mass="43387">MKALTYILFSLCFIMLFSVNSHAQTITVGAEQPVSYLPLLKGKKVGLVVNQTSVVQGKHLVDFLLGEGVDISYIFAPEHGFRGDHDAGATVKSDIDTKTKLPVISIYGKNKKPAKALMQALDVIVFDIQDVGVRFYTYLSSMHYMMEAAADNNKHFIVFDRPNPNIKYVDGPILEESFKSFVGMHPIPILHGMTLGELAQMIKGQGWLSSKNALNLTIVPVKNYTRNSQYSLPIKPSPNLPNDQSIQLYPSLTFFEPTVVSIGRGTPFPFQVIGHNDYAIGDFKFMPVSTPGSASRPKLMDVQLTGQDLRKSTIHGLDLGPLIQWHNLFKENNQEFFKHPKFMDKLAGTDKLRKSIELGESSQQIKATWQKDLAAFKQLRTEYLIYE</sequence>